<dbReference type="GO" id="GO:0005886">
    <property type="term" value="C:plasma membrane"/>
    <property type="evidence" value="ECO:0007669"/>
    <property type="project" value="UniProtKB-SubCell"/>
</dbReference>
<dbReference type="EMBL" id="FXSZ01000001">
    <property type="protein sequence ID" value="SMO37046.1"/>
    <property type="molecule type" value="Genomic_DNA"/>
</dbReference>
<feature type="transmembrane region" description="Helical" evidence="6">
    <location>
        <begin position="23"/>
        <end position="41"/>
    </location>
</feature>
<feature type="transmembrane region" description="Helical" evidence="6">
    <location>
        <begin position="262"/>
        <end position="282"/>
    </location>
</feature>
<dbReference type="Pfam" id="PF03706">
    <property type="entry name" value="LPG_synthase_TM"/>
    <property type="match status" value="1"/>
</dbReference>
<comment type="subcellular location">
    <subcellularLocation>
        <location evidence="1">Cell membrane</location>
        <topology evidence="1">Multi-pass membrane protein</topology>
    </subcellularLocation>
</comment>
<feature type="transmembrane region" description="Helical" evidence="6">
    <location>
        <begin position="288"/>
        <end position="305"/>
    </location>
</feature>
<accession>A0A521AQJ7</accession>
<keyword evidence="2" id="KW-1003">Cell membrane</keyword>
<organism evidence="7 8">
    <name type="scientific">Solitalea koreensis</name>
    <dbReference type="NCBI Taxonomy" id="543615"/>
    <lineage>
        <taxon>Bacteria</taxon>
        <taxon>Pseudomonadati</taxon>
        <taxon>Bacteroidota</taxon>
        <taxon>Sphingobacteriia</taxon>
        <taxon>Sphingobacteriales</taxon>
        <taxon>Sphingobacteriaceae</taxon>
        <taxon>Solitalea</taxon>
    </lineage>
</organism>
<protein>
    <recommendedName>
        <fullName evidence="9">Lysylphosphatidylglycerol synthase TM region</fullName>
    </recommendedName>
</protein>
<feature type="transmembrane region" description="Helical" evidence="6">
    <location>
        <begin position="140"/>
        <end position="166"/>
    </location>
</feature>
<feature type="transmembrane region" description="Helical" evidence="6">
    <location>
        <begin position="61"/>
        <end position="82"/>
    </location>
</feature>
<proteinExistence type="predicted"/>
<dbReference type="Proteomes" id="UP000315971">
    <property type="component" value="Unassembled WGS sequence"/>
</dbReference>
<dbReference type="InterPro" id="IPR022791">
    <property type="entry name" value="L-PG_synthase/AglD"/>
</dbReference>
<feature type="transmembrane region" description="Helical" evidence="6">
    <location>
        <begin position="228"/>
        <end position="250"/>
    </location>
</feature>
<feature type="transmembrane region" description="Helical" evidence="6">
    <location>
        <begin position="173"/>
        <end position="195"/>
    </location>
</feature>
<keyword evidence="8" id="KW-1185">Reference proteome</keyword>
<evidence type="ECO:0000256" key="4">
    <source>
        <dbReference type="ARBA" id="ARBA00022989"/>
    </source>
</evidence>
<dbReference type="AlphaFoldDB" id="A0A521AQJ7"/>
<evidence type="ECO:0000256" key="5">
    <source>
        <dbReference type="ARBA" id="ARBA00023136"/>
    </source>
</evidence>
<evidence type="ECO:0000256" key="2">
    <source>
        <dbReference type="ARBA" id="ARBA00022475"/>
    </source>
</evidence>
<feature type="transmembrane region" description="Helical" evidence="6">
    <location>
        <begin position="312"/>
        <end position="331"/>
    </location>
</feature>
<evidence type="ECO:0008006" key="9">
    <source>
        <dbReference type="Google" id="ProtNLM"/>
    </source>
</evidence>
<evidence type="ECO:0000256" key="1">
    <source>
        <dbReference type="ARBA" id="ARBA00004651"/>
    </source>
</evidence>
<keyword evidence="3 6" id="KW-0812">Transmembrane</keyword>
<reference evidence="7 8" key="1">
    <citation type="submission" date="2017-05" db="EMBL/GenBank/DDBJ databases">
        <authorList>
            <person name="Varghese N."/>
            <person name="Submissions S."/>
        </authorList>
    </citation>
    <scope>NUCLEOTIDE SEQUENCE [LARGE SCALE GENOMIC DNA]</scope>
    <source>
        <strain evidence="7 8">DSM 21342</strain>
    </source>
</reference>
<name>A0A521AQJ7_9SPHI</name>
<evidence type="ECO:0000256" key="3">
    <source>
        <dbReference type="ARBA" id="ARBA00022692"/>
    </source>
</evidence>
<sequence>MLLPLILVIRDLKNINMLKPKNLIVIAIKVAVLLLTFWFVYSKVNNPESVEKIKAFAHQPFTSRNIAYGIIVLYLMYLNVVLETLKWHFLANKVELISWKKALESVLAGLTLAVFTPSRVGEFGGRVLYLAPQNRVKGVVAMGIGSFSQMMVTNVFGAIGLIFFVWQFIPSNVAILIAITAAGIAFSILILLFYFNVKWFYGILHSLRFLNRFKANFRILLRFSKKELFTVFGFSTLRYAVFSMQYYLLINLFIPGLRYPECMMMISIIYMVQSILPTFALLDLGVRGAAATYFFGFLIVSSQVVSVLAAAFGVWIVNIIIPAIIGVYFILKVNFFSGNNN</sequence>
<keyword evidence="4 6" id="KW-1133">Transmembrane helix</keyword>
<gene>
    <name evidence="7" type="ORF">SAMN06265350_101320</name>
</gene>
<evidence type="ECO:0000313" key="7">
    <source>
        <dbReference type="EMBL" id="SMO37046.1"/>
    </source>
</evidence>
<keyword evidence="5 6" id="KW-0472">Membrane</keyword>
<evidence type="ECO:0000256" key="6">
    <source>
        <dbReference type="SAM" id="Phobius"/>
    </source>
</evidence>
<evidence type="ECO:0000313" key="8">
    <source>
        <dbReference type="Proteomes" id="UP000315971"/>
    </source>
</evidence>